<feature type="domain" description="DUF11" evidence="1">
    <location>
        <begin position="25"/>
        <end position="98"/>
    </location>
</feature>
<feature type="non-terminal residue" evidence="2">
    <location>
        <position position="252"/>
    </location>
</feature>
<dbReference type="InterPro" id="IPR001434">
    <property type="entry name" value="OmcB-like_DUF11"/>
</dbReference>
<dbReference type="Gene3D" id="2.60.40.10">
    <property type="entry name" value="Immunoglobulins"/>
    <property type="match status" value="2"/>
</dbReference>
<accession>X0YUG0</accession>
<dbReference type="AlphaFoldDB" id="X0YUG0"/>
<gene>
    <name evidence="2" type="ORF">S01H1_64055</name>
</gene>
<organism evidence="2">
    <name type="scientific">marine sediment metagenome</name>
    <dbReference type="NCBI Taxonomy" id="412755"/>
    <lineage>
        <taxon>unclassified sequences</taxon>
        <taxon>metagenomes</taxon>
        <taxon>ecological metagenomes</taxon>
    </lineage>
</organism>
<feature type="non-terminal residue" evidence="2">
    <location>
        <position position="1"/>
    </location>
</feature>
<reference evidence="2" key="1">
    <citation type="journal article" date="2014" name="Front. Microbiol.">
        <title>High frequency of phylogenetically diverse reductive dehalogenase-homologous genes in deep subseafloor sedimentary metagenomes.</title>
        <authorList>
            <person name="Kawai M."/>
            <person name="Futagami T."/>
            <person name="Toyoda A."/>
            <person name="Takaki Y."/>
            <person name="Nishi S."/>
            <person name="Hori S."/>
            <person name="Arai W."/>
            <person name="Tsubouchi T."/>
            <person name="Morono Y."/>
            <person name="Uchiyama I."/>
            <person name="Ito T."/>
            <person name="Fujiyama A."/>
            <person name="Inagaki F."/>
            <person name="Takami H."/>
        </authorList>
    </citation>
    <scope>NUCLEOTIDE SEQUENCE</scope>
    <source>
        <strain evidence="2">Expedition CK06-06</strain>
    </source>
</reference>
<evidence type="ECO:0000313" key="2">
    <source>
        <dbReference type="EMBL" id="GAG40271.1"/>
    </source>
</evidence>
<evidence type="ECO:0000259" key="1">
    <source>
        <dbReference type="Pfam" id="PF01345"/>
    </source>
</evidence>
<sequence>DDNSLDASVIVGRAAIETAWTLPEEFEAGQTVQMTLRLTNAGDRDAEQVQLTLTDPGVAGFEIVSTDPDPDGPGLAWQWPTVGPGQSVEVVISASLDHALSGEVLLAGSADHTDRAAADYPPLDVSLVIGITADHTEPAALVELSALRTSVAPVQVRVEANEPLQGVPTVTARDTGDHLMAVSYEGQDGGGYLYSVDVTAAAEGAVSVRATVSDLAGNVGTATATFVVDRTPPAFQVSIEGDLLGAGQHTAV</sequence>
<name>X0YUG0_9ZZZZ</name>
<proteinExistence type="predicted"/>
<protein>
    <recommendedName>
        <fullName evidence="1">DUF11 domain-containing protein</fullName>
    </recommendedName>
</protein>
<dbReference type="InterPro" id="IPR013783">
    <property type="entry name" value="Ig-like_fold"/>
</dbReference>
<dbReference type="Pfam" id="PF01345">
    <property type="entry name" value="DUF11"/>
    <property type="match status" value="1"/>
</dbReference>
<dbReference type="EMBL" id="BARS01042203">
    <property type="protein sequence ID" value="GAG40271.1"/>
    <property type="molecule type" value="Genomic_DNA"/>
</dbReference>
<comment type="caution">
    <text evidence="2">The sequence shown here is derived from an EMBL/GenBank/DDBJ whole genome shotgun (WGS) entry which is preliminary data.</text>
</comment>